<evidence type="ECO:0000313" key="2">
    <source>
        <dbReference type="Proteomes" id="UP000187185"/>
    </source>
</evidence>
<evidence type="ECO:0000313" key="1">
    <source>
        <dbReference type="EMBL" id="APZ34255.1"/>
    </source>
</evidence>
<dbReference type="STRING" id="36805.BOH66_08370"/>
<dbReference type="KEGG" id="maur:BOH66_08370"/>
<reference evidence="1 2" key="1">
    <citation type="submission" date="2016-12" db="EMBL/GenBank/DDBJ databases">
        <title>Complete genome sequence of Microbacterium aurum KACC 15219.</title>
        <authorList>
            <person name="Jung Y."/>
            <person name="Shin J.-H."/>
            <person name="Lee Y.-J."/>
            <person name="Yi H."/>
            <person name="Bahn Y.-S."/>
            <person name="Kim J.F."/>
            <person name="Lee D.-W."/>
        </authorList>
    </citation>
    <scope>NUCLEOTIDE SEQUENCE [LARGE SCALE GENOMIC DNA]</scope>
    <source>
        <strain evidence="1 2">KACC 15219</strain>
    </source>
</reference>
<keyword evidence="2" id="KW-1185">Reference proteome</keyword>
<name>A0A1P8U851_9MICO</name>
<dbReference type="Proteomes" id="UP000187185">
    <property type="component" value="Chromosome"/>
</dbReference>
<accession>A0A1P8U851</accession>
<dbReference type="AlphaFoldDB" id="A0A1P8U851"/>
<sequence length="79" mass="8896">MTHHTAKRRSYRRRNRHVYVTTIRGDHSPEAIALVVTNIALSGAQREVEARADYQARLARERALEAPQWQTASEGAGNA</sequence>
<organism evidence="1 2">
    <name type="scientific">Microbacterium aurum</name>
    <dbReference type="NCBI Taxonomy" id="36805"/>
    <lineage>
        <taxon>Bacteria</taxon>
        <taxon>Bacillati</taxon>
        <taxon>Actinomycetota</taxon>
        <taxon>Actinomycetes</taxon>
        <taxon>Micrococcales</taxon>
        <taxon>Microbacteriaceae</taxon>
        <taxon>Microbacterium</taxon>
    </lineage>
</organism>
<dbReference type="EMBL" id="CP018762">
    <property type="protein sequence ID" value="APZ34255.1"/>
    <property type="molecule type" value="Genomic_DNA"/>
</dbReference>
<gene>
    <name evidence="1" type="ORF">BOH66_08370</name>
</gene>
<protein>
    <submittedName>
        <fullName evidence="1">Uncharacterized protein</fullName>
    </submittedName>
</protein>
<proteinExistence type="predicted"/>
<dbReference type="OrthoDB" id="9918639at2"/>
<dbReference type="RefSeq" id="WP_076690569.1">
    <property type="nucleotide sequence ID" value="NZ_CP018762.1"/>
</dbReference>